<sequence length="146" mass="15828">MGRKPSIAYLFASAVGAMLAVVGAWLPWVRKQPVGTTDGQLYYTSEWVSGLETGFQGFDVLGVLLAISIVLAVFVARRKNWRPDGILIGAGGLLFLWGGATFNSYRTVDRYVIETGLYLVLVSGCLFVLLGVGTVLKRRFTATAHP</sequence>
<gene>
    <name evidence="2" type="ORF">SAMN06269185_2761</name>
</gene>
<protein>
    <submittedName>
        <fullName evidence="2">Uncharacterized protein</fullName>
    </submittedName>
</protein>
<evidence type="ECO:0000256" key="1">
    <source>
        <dbReference type="SAM" id="Phobius"/>
    </source>
</evidence>
<dbReference type="OrthoDB" id="275727at2157"/>
<evidence type="ECO:0000313" key="3">
    <source>
        <dbReference type="Proteomes" id="UP000219453"/>
    </source>
</evidence>
<dbReference type="AlphaFoldDB" id="A0A285P8W3"/>
<keyword evidence="3" id="KW-1185">Reference proteome</keyword>
<proteinExistence type="predicted"/>
<keyword evidence="1" id="KW-0812">Transmembrane</keyword>
<accession>A0A285P8W3</accession>
<dbReference type="EMBL" id="OBEJ01000003">
    <property type="protein sequence ID" value="SNZ16321.1"/>
    <property type="molecule type" value="Genomic_DNA"/>
</dbReference>
<feature type="transmembrane region" description="Helical" evidence="1">
    <location>
        <begin position="86"/>
        <end position="105"/>
    </location>
</feature>
<reference evidence="2 3" key="1">
    <citation type="submission" date="2017-09" db="EMBL/GenBank/DDBJ databases">
        <authorList>
            <person name="Ehlers B."/>
            <person name="Leendertz F.H."/>
        </authorList>
    </citation>
    <scope>NUCLEOTIDE SEQUENCE [LARGE SCALE GENOMIC DNA]</scope>
    <source>
        <strain evidence="2 3">DSM 27208</strain>
    </source>
</reference>
<organism evidence="2 3">
    <name type="scientific">Natronoarchaeum philippinense</name>
    <dbReference type="NCBI Taxonomy" id="558529"/>
    <lineage>
        <taxon>Archaea</taxon>
        <taxon>Methanobacteriati</taxon>
        <taxon>Methanobacteriota</taxon>
        <taxon>Stenosarchaea group</taxon>
        <taxon>Halobacteria</taxon>
        <taxon>Halobacteriales</taxon>
        <taxon>Natronoarchaeaceae</taxon>
    </lineage>
</organism>
<feature type="transmembrane region" description="Helical" evidence="1">
    <location>
        <begin position="7"/>
        <end position="28"/>
    </location>
</feature>
<keyword evidence="1" id="KW-1133">Transmembrane helix</keyword>
<keyword evidence="1" id="KW-0472">Membrane</keyword>
<dbReference type="RefSeq" id="WP_218839194.1">
    <property type="nucleotide sequence ID" value="NZ_OBEJ01000003.1"/>
</dbReference>
<dbReference type="Proteomes" id="UP000219453">
    <property type="component" value="Unassembled WGS sequence"/>
</dbReference>
<feature type="transmembrane region" description="Helical" evidence="1">
    <location>
        <begin position="55"/>
        <end position="74"/>
    </location>
</feature>
<evidence type="ECO:0000313" key="2">
    <source>
        <dbReference type="EMBL" id="SNZ16321.1"/>
    </source>
</evidence>
<name>A0A285P8W3_NATPI</name>
<feature type="transmembrane region" description="Helical" evidence="1">
    <location>
        <begin position="117"/>
        <end position="136"/>
    </location>
</feature>